<accession>A0ACC0DDX7</accession>
<reference evidence="1 2" key="1">
    <citation type="journal article" date="2022" name="New Phytol.">
        <title>Ecological generalism drives hyperdiversity of secondary metabolite gene clusters in xylarialean endophytes.</title>
        <authorList>
            <person name="Franco M.E.E."/>
            <person name="Wisecaver J.H."/>
            <person name="Arnold A.E."/>
            <person name="Ju Y.M."/>
            <person name="Slot J.C."/>
            <person name="Ahrendt S."/>
            <person name="Moore L.P."/>
            <person name="Eastman K.E."/>
            <person name="Scott K."/>
            <person name="Konkel Z."/>
            <person name="Mondo S.J."/>
            <person name="Kuo A."/>
            <person name="Hayes R.D."/>
            <person name="Haridas S."/>
            <person name="Andreopoulos B."/>
            <person name="Riley R."/>
            <person name="LaButti K."/>
            <person name="Pangilinan J."/>
            <person name="Lipzen A."/>
            <person name="Amirebrahimi M."/>
            <person name="Yan J."/>
            <person name="Adam C."/>
            <person name="Keymanesh K."/>
            <person name="Ng V."/>
            <person name="Louie K."/>
            <person name="Northen T."/>
            <person name="Drula E."/>
            <person name="Henrissat B."/>
            <person name="Hsieh H.M."/>
            <person name="Youens-Clark K."/>
            <person name="Lutzoni F."/>
            <person name="Miadlikowska J."/>
            <person name="Eastwood D.C."/>
            <person name="Hamelin R.C."/>
            <person name="Grigoriev I.V."/>
            <person name="U'Ren J.M."/>
        </authorList>
    </citation>
    <scope>NUCLEOTIDE SEQUENCE [LARGE SCALE GENOMIC DNA]</scope>
    <source>
        <strain evidence="1 2">ER1909</strain>
    </source>
</reference>
<organism evidence="1 2">
    <name type="scientific">Hypoxylon rubiginosum</name>
    <dbReference type="NCBI Taxonomy" id="110542"/>
    <lineage>
        <taxon>Eukaryota</taxon>
        <taxon>Fungi</taxon>
        <taxon>Dikarya</taxon>
        <taxon>Ascomycota</taxon>
        <taxon>Pezizomycotina</taxon>
        <taxon>Sordariomycetes</taxon>
        <taxon>Xylariomycetidae</taxon>
        <taxon>Xylariales</taxon>
        <taxon>Hypoxylaceae</taxon>
        <taxon>Hypoxylon</taxon>
    </lineage>
</organism>
<dbReference type="Proteomes" id="UP001497680">
    <property type="component" value="Unassembled WGS sequence"/>
</dbReference>
<gene>
    <name evidence="1" type="ORF">F4821DRAFT_267704</name>
</gene>
<evidence type="ECO:0000313" key="1">
    <source>
        <dbReference type="EMBL" id="KAI6090773.1"/>
    </source>
</evidence>
<dbReference type="EMBL" id="MU394289">
    <property type="protein sequence ID" value="KAI6090773.1"/>
    <property type="molecule type" value="Genomic_DNA"/>
</dbReference>
<evidence type="ECO:0000313" key="2">
    <source>
        <dbReference type="Proteomes" id="UP001497680"/>
    </source>
</evidence>
<sequence>MDTTTAMNIGGESPWWRDSGLRRLVFWQGCILISQMVVGYDEVIVGSFQSMDPWVQDMGNPSEEILGLITAVVFIGGTIGALMASWPADTFGRRATLFGGSLLCVVGSILQAASRGRAVFIVGRLILGIGISFTTSAGPSLLNEVAHPRLRGPMASMFNVLWYLGSIVAAWLSFGTGHLSTSWSWRIPSIVQTCIPCLVIIASIFMPESPRWLCSKGRAEEARKMLIKYHGNGNEQSELVALELQEILSALEYERQVKVSSWGQALKSRGNRKRFTICVAVAILTLWNGQGVISYYFSPILDSIGITSTEQQTGINGGMSIWNFFCSLVGALLADRVGRRTLWLVSFIGMIMANVPLTISSAMYTNHGSQGAAYATVVFLFLYNAAFNIACNPLLYCYTTEILPYSIRTRGLALQILVSQIALTVNQYVNPIALASIGYYYFVFYLGLLILGTIFIYFMFPETKGHTLEELGMLFEDKSSIEGKSVEEGLRGAEDSKEKVLVSADPTTC</sequence>
<protein>
    <submittedName>
        <fullName evidence="1">General substrate transporter</fullName>
    </submittedName>
</protein>
<comment type="caution">
    <text evidence="1">The sequence shown here is derived from an EMBL/GenBank/DDBJ whole genome shotgun (WGS) entry which is preliminary data.</text>
</comment>
<keyword evidence="2" id="KW-1185">Reference proteome</keyword>
<name>A0ACC0DDX7_9PEZI</name>
<proteinExistence type="predicted"/>